<dbReference type="Pfam" id="PF04968">
    <property type="entry name" value="CHORD"/>
    <property type="match status" value="2"/>
</dbReference>
<dbReference type="GO" id="GO:0005506">
    <property type="term" value="F:iron ion binding"/>
    <property type="evidence" value="ECO:0007669"/>
    <property type="project" value="InterPro"/>
</dbReference>
<feature type="region of interest" description="Disordered" evidence="17">
    <location>
        <begin position="1795"/>
        <end position="1842"/>
    </location>
</feature>
<feature type="binding site" description="axial binding residue" evidence="16">
    <location>
        <position position="1430"/>
    </location>
    <ligand>
        <name>heme</name>
        <dbReference type="ChEBI" id="CHEBI:30413"/>
    </ligand>
    <ligandPart>
        <name>Fe</name>
        <dbReference type="ChEBI" id="CHEBI:18248"/>
    </ligandPart>
</feature>
<evidence type="ECO:0000256" key="18">
    <source>
        <dbReference type="SAM" id="Phobius"/>
    </source>
</evidence>
<keyword evidence="18" id="KW-1133">Transmembrane helix</keyword>
<reference evidence="21" key="2">
    <citation type="submission" date="2020-05" db="UniProtKB">
        <authorList>
            <consortium name="EnsemblMetazoa"/>
        </authorList>
    </citation>
    <scope>IDENTIFICATION</scope>
    <source>
        <strain evidence="21">MINIMUS1</strain>
    </source>
</reference>
<evidence type="ECO:0000256" key="16">
    <source>
        <dbReference type="PIRSR" id="PIRSR602401-1"/>
    </source>
</evidence>
<dbReference type="InterPro" id="IPR050182">
    <property type="entry name" value="Cytochrome_P450_fam2"/>
</dbReference>
<feature type="transmembrane region" description="Helical" evidence="18">
    <location>
        <begin position="970"/>
        <end position="992"/>
    </location>
</feature>
<evidence type="ECO:0000259" key="20">
    <source>
        <dbReference type="PROSITE" id="PS51401"/>
    </source>
</evidence>
<comment type="subcellular location">
    <subcellularLocation>
        <location evidence="4">Endoplasmic reticulum membrane</location>
        <topology evidence="4">Peripheral membrane protein</topology>
    </subcellularLocation>
    <subcellularLocation>
        <location evidence="3">Microsome membrane</location>
        <topology evidence="3">Peripheral membrane protein</topology>
    </subcellularLocation>
</comment>
<evidence type="ECO:0000256" key="6">
    <source>
        <dbReference type="ARBA" id="ARBA00022617"/>
    </source>
</evidence>
<dbReference type="SUPFAM" id="SSF49764">
    <property type="entry name" value="HSP20-like chaperones"/>
    <property type="match status" value="1"/>
</dbReference>
<dbReference type="STRING" id="112268.A0A182W0B4"/>
<keyword evidence="18" id="KW-0812">Transmembrane</keyword>
<dbReference type="Gene3D" id="2.60.40.790">
    <property type="match status" value="1"/>
</dbReference>
<dbReference type="InterPro" id="IPR007052">
    <property type="entry name" value="CS_dom"/>
</dbReference>
<keyword evidence="9" id="KW-0256">Endoplasmic reticulum</keyword>
<dbReference type="GO" id="GO:0006082">
    <property type="term" value="P:organic acid metabolic process"/>
    <property type="evidence" value="ECO:0007669"/>
    <property type="project" value="TreeGrafter"/>
</dbReference>
<dbReference type="PROSITE" id="PS00086">
    <property type="entry name" value="CYTOCHROME_P450"/>
    <property type="match status" value="2"/>
</dbReference>
<feature type="domain" description="CS" evidence="19">
    <location>
        <begin position="1704"/>
        <end position="1795"/>
    </location>
</feature>
<evidence type="ECO:0000256" key="15">
    <source>
        <dbReference type="ARBA" id="ARBA00023136"/>
    </source>
</evidence>
<name>A0A182W0B4_9DIPT</name>
<dbReference type="EnsemblMetazoa" id="AMIN003771-RA">
    <property type="protein sequence ID" value="AMIN003771-PA"/>
    <property type="gene ID" value="AMIN003771"/>
</dbReference>
<dbReference type="InterPro" id="IPR036396">
    <property type="entry name" value="Cyt_P450_sf"/>
</dbReference>
<dbReference type="Proteomes" id="UP000075920">
    <property type="component" value="Unassembled WGS sequence"/>
</dbReference>
<dbReference type="GO" id="GO:0005789">
    <property type="term" value="C:endoplasmic reticulum membrane"/>
    <property type="evidence" value="ECO:0007669"/>
    <property type="project" value="UniProtKB-SubCell"/>
</dbReference>
<dbReference type="Gene3D" id="4.10.1130.20">
    <property type="match status" value="2"/>
</dbReference>
<keyword evidence="13 16" id="KW-0408">Iron</keyword>
<dbReference type="InterPro" id="IPR001128">
    <property type="entry name" value="Cyt_P450"/>
</dbReference>
<feature type="compositionally biased region" description="Basic and acidic residues" evidence="17">
    <location>
        <begin position="1549"/>
        <end position="1564"/>
    </location>
</feature>
<feature type="compositionally biased region" description="Basic and acidic residues" evidence="17">
    <location>
        <begin position="1795"/>
        <end position="1814"/>
    </location>
</feature>
<dbReference type="SUPFAM" id="SSF48264">
    <property type="entry name" value="Cytochrome P450"/>
    <property type="match status" value="3"/>
</dbReference>
<evidence type="ECO:0000256" key="1">
    <source>
        <dbReference type="ARBA" id="ARBA00001971"/>
    </source>
</evidence>
<feature type="compositionally biased region" description="Polar residues" evidence="17">
    <location>
        <begin position="1833"/>
        <end position="1842"/>
    </location>
</feature>
<keyword evidence="6 16" id="KW-0349">Heme</keyword>
<keyword evidence="8" id="KW-0677">Repeat</keyword>
<evidence type="ECO:0000313" key="21">
    <source>
        <dbReference type="EnsemblMetazoa" id="AMIN003771-PA"/>
    </source>
</evidence>
<dbReference type="InterPro" id="IPR007051">
    <property type="entry name" value="CHORD_dom"/>
</dbReference>
<dbReference type="PRINTS" id="PR00463">
    <property type="entry name" value="EP450I"/>
</dbReference>
<dbReference type="PROSITE" id="PS51401">
    <property type="entry name" value="CHORD"/>
    <property type="match status" value="2"/>
</dbReference>
<comment type="function">
    <text evidence="2">May be involved in the metabolism of insect hormones and in the breakdown of synthetic insecticides.</text>
</comment>
<dbReference type="PRINTS" id="PR00385">
    <property type="entry name" value="P450"/>
</dbReference>
<evidence type="ECO:0000256" key="12">
    <source>
        <dbReference type="ARBA" id="ARBA00023002"/>
    </source>
</evidence>
<organism evidence="21 22">
    <name type="scientific">Anopheles minimus</name>
    <dbReference type="NCBI Taxonomy" id="112268"/>
    <lineage>
        <taxon>Eukaryota</taxon>
        <taxon>Metazoa</taxon>
        <taxon>Ecdysozoa</taxon>
        <taxon>Arthropoda</taxon>
        <taxon>Hexapoda</taxon>
        <taxon>Insecta</taxon>
        <taxon>Pterygota</taxon>
        <taxon>Neoptera</taxon>
        <taxon>Endopterygota</taxon>
        <taxon>Diptera</taxon>
        <taxon>Nematocera</taxon>
        <taxon>Culicoidea</taxon>
        <taxon>Culicidae</taxon>
        <taxon>Anophelinae</taxon>
        <taxon>Anopheles</taxon>
    </lineage>
</organism>
<dbReference type="GO" id="GO:0008395">
    <property type="term" value="F:steroid hydroxylase activity"/>
    <property type="evidence" value="ECO:0007669"/>
    <property type="project" value="TreeGrafter"/>
</dbReference>
<evidence type="ECO:0000256" key="17">
    <source>
        <dbReference type="SAM" id="MobiDB-lite"/>
    </source>
</evidence>
<evidence type="ECO:0000256" key="10">
    <source>
        <dbReference type="ARBA" id="ARBA00022833"/>
    </source>
</evidence>
<keyword evidence="10" id="KW-0862">Zinc</keyword>
<feature type="compositionally biased region" description="Acidic residues" evidence="17">
    <location>
        <begin position="1815"/>
        <end position="1829"/>
    </location>
</feature>
<evidence type="ECO:0000256" key="8">
    <source>
        <dbReference type="ARBA" id="ARBA00022737"/>
    </source>
</evidence>
<dbReference type="PANTHER" id="PTHR24300:SF376">
    <property type="entry name" value="CYTOCHROME P450 15A1"/>
    <property type="match status" value="1"/>
</dbReference>
<dbReference type="FunFam" id="1.10.630.10:FF:000238">
    <property type="entry name" value="Cytochrome P450 2A6"/>
    <property type="match status" value="2"/>
</dbReference>
<dbReference type="GO" id="GO:0016712">
    <property type="term" value="F:oxidoreductase activity, acting on paired donors, with incorporation or reduction of molecular oxygen, reduced flavin or flavoprotein as one donor, and incorporation of one atom of oxygen"/>
    <property type="evidence" value="ECO:0007669"/>
    <property type="project" value="TreeGrafter"/>
</dbReference>
<feature type="domain" description="CHORD" evidence="20">
    <location>
        <begin position="1491"/>
        <end position="1549"/>
    </location>
</feature>
<sequence length="1842" mass="211761">MMDLILVALVVMIISYTIRYVRHRPSERFPPGPPRLPLLGSYPFLLALNYKHLHRAAATLSRVYNSKLVGLYLGALPAVVVNDHETVRQVLQRSEFDGRPDLFLARLRDEWFARRGIFFTDGDSWREQRKFFLKTLHEYGFGRRSDVVEADLQAGLMELIALLKDGPKHEHERAVLDGTTGYANCPQLFFALYSNVMLRMLTATRLEREDQAVLFEVGKCSLAFHRQGDDYGLALSYIPWIRHLLPVCCRYRLLREVNQKANGVIRSLAEKCEQSYKEDDIRCFIDAYIREMRKTGSNATSGSDTFGFEYDQLIIGCADFLVPAFSAIPAKVGLILERLVAHPSVLEQMYTEIDHQVGQSRLPVLDDRTKLPYCEAVLREALRIDTLVPSGIPHVATTDTELAGFEIPKGTLIINGLDYINHQEDIFPEPYVFRPERFLNDEGNLSIDQDRSVPFGAVFIKPRTGSVTNEMLASTTLLLWGVAILLVLFRLLRPLAGRPGKNFPPGPPGLFPFLGDYGLLLLINYRHLHKAALSLGDFYRTKILGISLKNFPSIVVNDLTVAKEVLNRKVFDGRPDLYLARLRDKDFNRRGIFFTDGPSWKEQRWFILRYLRDYGFGRRFPQHEAEVNSELLSLIDLLRYGPKHDHENVIMRDGYAKCPNVFFSCFANAFLQIVSGERLSREETGVLFETGSNAMIFQRKGDDYGTILSYFPWLRHIYPFSKEFHAIRNASLNVNGFIQTIIDKYLRTFDENHVRCFLDLYFREMVKCTPQEPNFTFQQDQLLLGLVDFFFPAISGATTQIALLFERLLHNPHVIERMQHEIDEVVGHGRLPTLDDRAQLSYTEATLREGMRIDTLVPSGIAHRAQEETSLHGYDIPKDTFVLIGLDAIHNQKEYWGDPECFRPERFLDDKGKLCLAKDLSVPFGAGKRLCAGETFARNIMFLTLAALMQNFNIRQPPNARDPLYYFKPFRMAIISVLLWSTVVLLFLYRFYLNNIKRPPNYPPGPPRLPILEDYGLLLLLNHRHLQRAASKIARFYRTKVLGLSLAGYPTIVVQDGTIARKLLTRRELDGRPNLFLAQMRQREFKLRGINFIDGPNWKDQRWFFLRHLRDYGFGRRSEQYEREVEDELQLMVEQLTTGPRYEYERSFLQPDGVAKLPDVLLIPLANIFLQLAIGERYERARAKSLLQAGRNGLLFVRNADDYGTIYSYFPWLRIVYPFTIRYNKIRNGMMGTCQFLETIINKQMQTFDPNNPRHFVDVYLREMQNHFPQDNEATFQYDQLVLALADFLLPAAPGTSVQLSMLVERLILNPEVLKRVQQEIDNVVDRDRLPTLNDRTNLPYTEATLRESLRIDTLIPSGVVHRAQQNLKYEQYNIQENTLVMFDLESINNQTDVWDDPRTFRPDRFLDETGSLVLSKDRSLAFGVGKRECPGQTYTRNTMFLMVATLVQRFDLCPRTPDHLPDISKRITGLLHGPNDFWNTLNTMPPMVVCYNRGCGQSFDPQNNSEDCVHHPGVPFFHDAYKGWTCCNKKSVDFTEFLNIKGCTRGLHSNEKPPEPEKPKEDPSLVEESAPAEVKIREPIRPTMERPPFEMTLTPLDPWVAPAFRKQIDEMPAVTVKKKAPSDIAAIEAGTVCKHGGCSCTYEDAKTSDKPCVYHPGVPIFHEGLKFWSCCQRRTSDFTAFMNQAGCETGKHLWVSEEEQSKTIKCRLDWHQTATTVVVTVYAKNYHYAKSYVRVNPIRLAICLVFPQQDGNQYNMDMELRGVIDVAQCKVQMFGTKVEITLVKGEPATWAKLDFPREKKNEQQKEDTKKADNTDEGNDSDVDLDDLEPTMRTATITEVTE</sequence>
<evidence type="ECO:0000256" key="7">
    <source>
        <dbReference type="ARBA" id="ARBA00022723"/>
    </source>
</evidence>
<evidence type="ECO:0008006" key="23">
    <source>
        <dbReference type="Google" id="ProtNLM"/>
    </source>
</evidence>
<evidence type="ECO:0000256" key="9">
    <source>
        <dbReference type="ARBA" id="ARBA00022824"/>
    </source>
</evidence>
<keyword evidence="22" id="KW-1185">Reference proteome</keyword>
<comment type="similarity">
    <text evidence="5">Belongs to the cytochrome P450 family.</text>
</comment>
<evidence type="ECO:0000256" key="13">
    <source>
        <dbReference type="ARBA" id="ARBA00023004"/>
    </source>
</evidence>
<dbReference type="InterPro" id="IPR017972">
    <property type="entry name" value="Cyt_P450_CS"/>
</dbReference>
<dbReference type="GO" id="GO:0020037">
    <property type="term" value="F:heme binding"/>
    <property type="evidence" value="ECO:0007669"/>
    <property type="project" value="InterPro"/>
</dbReference>
<evidence type="ECO:0000256" key="11">
    <source>
        <dbReference type="ARBA" id="ARBA00022848"/>
    </source>
</evidence>
<evidence type="ECO:0000256" key="3">
    <source>
        <dbReference type="ARBA" id="ARBA00004174"/>
    </source>
</evidence>
<dbReference type="VEuPathDB" id="VectorBase:AMIN003771"/>
<dbReference type="InterPro" id="IPR008978">
    <property type="entry name" value="HSP20-like_chaperone"/>
</dbReference>
<keyword evidence="14" id="KW-0503">Monooxygenase</keyword>
<dbReference type="PANTHER" id="PTHR24300">
    <property type="entry name" value="CYTOCHROME P450 508A4-RELATED"/>
    <property type="match status" value="1"/>
</dbReference>
<evidence type="ECO:0000256" key="5">
    <source>
        <dbReference type="ARBA" id="ARBA00010617"/>
    </source>
</evidence>
<evidence type="ECO:0000256" key="2">
    <source>
        <dbReference type="ARBA" id="ARBA00003690"/>
    </source>
</evidence>
<protein>
    <recommendedName>
        <fullName evidence="23">Cytochrome P450</fullName>
    </recommendedName>
</protein>
<dbReference type="GO" id="GO:0006805">
    <property type="term" value="P:xenobiotic metabolic process"/>
    <property type="evidence" value="ECO:0007669"/>
    <property type="project" value="TreeGrafter"/>
</dbReference>
<dbReference type="PROSITE" id="PS51203">
    <property type="entry name" value="CS"/>
    <property type="match status" value="1"/>
</dbReference>
<comment type="cofactor">
    <cofactor evidence="1 16">
        <name>heme</name>
        <dbReference type="ChEBI" id="CHEBI:30413"/>
    </cofactor>
</comment>
<dbReference type="CDD" id="cd20651">
    <property type="entry name" value="CYP15A1-like"/>
    <property type="match status" value="1"/>
</dbReference>
<evidence type="ECO:0000256" key="14">
    <source>
        <dbReference type="ARBA" id="ARBA00023033"/>
    </source>
</evidence>
<dbReference type="Gene3D" id="1.10.630.10">
    <property type="entry name" value="Cytochrome P450"/>
    <property type="match status" value="3"/>
</dbReference>
<keyword evidence="15 18" id="KW-0472">Membrane</keyword>
<evidence type="ECO:0000259" key="19">
    <source>
        <dbReference type="PROSITE" id="PS51203"/>
    </source>
</evidence>
<proteinExistence type="inferred from homology"/>
<reference evidence="22" key="1">
    <citation type="submission" date="2013-03" db="EMBL/GenBank/DDBJ databases">
        <title>The Genome Sequence of Anopheles minimus MINIMUS1.</title>
        <authorList>
            <consortium name="The Broad Institute Genomics Platform"/>
            <person name="Neafsey D.E."/>
            <person name="Walton C."/>
            <person name="Walker B."/>
            <person name="Young S.K."/>
            <person name="Zeng Q."/>
            <person name="Gargeya S."/>
            <person name="Fitzgerald M."/>
            <person name="Haas B."/>
            <person name="Abouelleil A."/>
            <person name="Allen A.W."/>
            <person name="Alvarado L."/>
            <person name="Arachchi H.M."/>
            <person name="Berlin A.M."/>
            <person name="Chapman S.B."/>
            <person name="Gainer-Dewar J."/>
            <person name="Goldberg J."/>
            <person name="Griggs A."/>
            <person name="Gujja S."/>
            <person name="Hansen M."/>
            <person name="Howarth C."/>
            <person name="Imamovic A."/>
            <person name="Ireland A."/>
            <person name="Larimer J."/>
            <person name="McCowan C."/>
            <person name="Murphy C."/>
            <person name="Pearson M."/>
            <person name="Poon T.W."/>
            <person name="Priest M."/>
            <person name="Roberts A."/>
            <person name="Saif S."/>
            <person name="Shea T."/>
            <person name="Sisk P."/>
            <person name="Sykes S."/>
            <person name="Wortman J."/>
            <person name="Nusbaum C."/>
            <person name="Birren B."/>
        </authorList>
    </citation>
    <scope>NUCLEOTIDE SEQUENCE [LARGE SCALE GENOMIC DNA]</scope>
    <source>
        <strain evidence="22">MINIMUS1</strain>
    </source>
</reference>
<dbReference type="Pfam" id="PF00067">
    <property type="entry name" value="p450"/>
    <property type="match status" value="3"/>
</dbReference>
<feature type="region of interest" description="Disordered" evidence="17">
    <location>
        <begin position="1546"/>
        <end position="1572"/>
    </location>
</feature>
<evidence type="ECO:0000313" key="22">
    <source>
        <dbReference type="Proteomes" id="UP000075920"/>
    </source>
</evidence>
<accession>A0A182W0B4</accession>
<keyword evidence="11" id="KW-0492">Microsome</keyword>
<keyword evidence="12" id="KW-0560">Oxidoreductase</keyword>
<feature type="domain" description="CHORD" evidence="20">
    <location>
        <begin position="1634"/>
        <end position="1693"/>
    </location>
</feature>
<dbReference type="Pfam" id="PF04969">
    <property type="entry name" value="CS"/>
    <property type="match status" value="1"/>
</dbReference>
<keyword evidence="7 16" id="KW-0479">Metal-binding</keyword>
<dbReference type="InterPro" id="IPR002401">
    <property type="entry name" value="Cyt_P450_E_grp-I"/>
</dbReference>
<evidence type="ECO:0000256" key="4">
    <source>
        <dbReference type="ARBA" id="ARBA00004406"/>
    </source>
</evidence>